<name>A0A653CFV6_CALMS</name>
<keyword evidence="3" id="KW-1185">Reference proteome</keyword>
<organism evidence="2 3">
    <name type="scientific">Callosobruchus maculatus</name>
    <name type="common">Southern cowpea weevil</name>
    <name type="synonym">Pulse bruchid</name>
    <dbReference type="NCBI Taxonomy" id="64391"/>
    <lineage>
        <taxon>Eukaryota</taxon>
        <taxon>Metazoa</taxon>
        <taxon>Ecdysozoa</taxon>
        <taxon>Arthropoda</taxon>
        <taxon>Hexapoda</taxon>
        <taxon>Insecta</taxon>
        <taxon>Pterygota</taxon>
        <taxon>Neoptera</taxon>
        <taxon>Endopterygota</taxon>
        <taxon>Coleoptera</taxon>
        <taxon>Polyphaga</taxon>
        <taxon>Cucujiformia</taxon>
        <taxon>Chrysomeloidea</taxon>
        <taxon>Chrysomelidae</taxon>
        <taxon>Bruchinae</taxon>
        <taxon>Bruchini</taxon>
        <taxon>Callosobruchus</taxon>
    </lineage>
</organism>
<evidence type="ECO:0000313" key="2">
    <source>
        <dbReference type="EMBL" id="VEN46758.1"/>
    </source>
</evidence>
<dbReference type="Proteomes" id="UP000410492">
    <property type="component" value="Unassembled WGS sequence"/>
</dbReference>
<feature type="compositionally biased region" description="Polar residues" evidence="1">
    <location>
        <begin position="149"/>
        <end position="160"/>
    </location>
</feature>
<feature type="region of interest" description="Disordered" evidence="1">
    <location>
        <begin position="129"/>
        <end position="165"/>
    </location>
</feature>
<reference evidence="2 3" key="1">
    <citation type="submission" date="2019-01" db="EMBL/GenBank/DDBJ databases">
        <authorList>
            <person name="Sayadi A."/>
        </authorList>
    </citation>
    <scope>NUCLEOTIDE SEQUENCE [LARGE SCALE GENOMIC DNA]</scope>
</reference>
<feature type="compositionally biased region" description="Basic and acidic residues" evidence="1">
    <location>
        <begin position="86"/>
        <end position="98"/>
    </location>
</feature>
<dbReference type="AlphaFoldDB" id="A0A653CFV6"/>
<gene>
    <name evidence="2" type="ORF">CALMAC_LOCUS8749</name>
</gene>
<feature type="compositionally biased region" description="Low complexity" evidence="1">
    <location>
        <begin position="76"/>
        <end position="85"/>
    </location>
</feature>
<evidence type="ECO:0000313" key="3">
    <source>
        <dbReference type="Proteomes" id="UP000410492"/>
    </source>
</evidence>
<feature type="region of interest" description="Disordered" evidence="1">
    <location>
        <begin position="24"/>
        <end position="98"/>
    </location>
</feature>
<feature type="non-terminal residue" evidence="2">
    <location>
        <position position="221"/>
    </location>
</feature>
<protein>
    <submittedName>
        <fullName evidence="2">Uncharacterized protein</fullName>
    </submittedName>
</protein>
<accession>A0A653CFV6</accession>
<proteinExistence type="predicted"/>
<dbReference type="OrthoDB" id="10028342at2759"/>
<dbReference type="EMBL" id="CAACVG010007730">
    <property type="protein sequence ID" value="VEN46758.1"/>
    <property type="molecule type" value="Genomic_DNA"/>
</dbReference>
<evidence type="ECO:0000256" key="1">
    <source>
        <dbReference type="SAM" id="MobiDB-lite"/>
    </source>
</evidence>
<sequence>MGRRKWKLYQESMSRNYLQPLNNNIKRTNLSEDEEEYQKEVKTQSVVLDTEKEDESTTIKQETNGDCGGDEDDSPAAEAAAASETQETKEEECQKENEKAALERLQDWTPETKCYFCVDGKLDSEHTAHGVLSPRPYESDTSDSHSDSEVPTSLTSTSRGLLNNNHHNLRPGQQQHHQLQLHHLGAQGGAATATASAAAAAAAAAAAHAAAMTTIENVSMA</sequence>